<proteinExistence type="predicted"/>
<name>A0A6G8F247_9PROT</name>
<evidence type="ECO:0000259" key="2">
    <source>
        <dbReference type="Pfam" id="PF07510"/>
    </source>
</evidence>
<feature type="domain" description="GmrSD restriction endonucleases N-terminal" evidence="1">
    <location>
        <begin position="12"/>
        <end position="221"/>
    </location>
</feature>
<evidence type="ECO:0000313" key="3">
    <source>
        <dbReference type="EMBL" id="QIM10360.1"/>
    </source>
</evidence>
<reference evidence="3" key="1">
    <citation type="journal article" date="2020" name="J. ISSAAS">
        <title>Lactobacilli and other gastrointestinal microbiota of Peromyscus leucopus, reservoir host for agents of Lyme disease and other zoonoses in North America.</title>
        <authorList>
            <person name="Milovic A."/>
            <person name="Bassam K."/>
            <person name="Shao H."/>
            <person name="Chatzistamou I."/>
            <person name="Tufts D.M."/>
            <person name="Diuk-Wasser M."/>
            <person name="Barbour A.G."/>
        </authorList>
    </citation>
    <scope>NUCLEOTIDE SEQUENCE</scope>
    <source>
        <strain evidence="3">LL90</strain>
    </source>
</reference>
<dbReference type="InterPro" id="IPR011089">
    <property type="entry name" value="GmrSD_C"/>
</dbReference>
<dbReference type="PANTHER" id="PTHR35149:SF1">
    <property type="entry name" value="DUF5655 DOMAIN-CONTAINING PROTEIN"/>
    <property type="match status" value="1"/>
</dbReference>
<feature type="domain" description="GmrSD restriction endonucleases C-terminal" evidence="2">
    <location>
        <begin position="431"/>
        <end position="597"/>
    </location>
</feature>
<sequence length="642" mass="75577">MQNINNFGNWVKHIVTQEITFQIPDYQRTFAWETQNIQTLLTDLKENKEYFLGLFLTETNEETKEYALIDGQQRFTTLYMLFHILNALYPEKLYFTAEENGSRTETALHDFIMYKDIFRLTLQHGQNRDFFQEMLRTPFGQKMADEVQYFSQEKLKKAYDLLYNELKTVSEEDAQQILQTISNSKILLHSAGNSGEAMQIFELLNDRGKQLTQLEALKSFIMHQVYILSQNDRRIQNTYRESIKSEFAKLYQCLNNINNISQRSFDEDDILRYGFIAFENWQNREEYTKTKDNLKKIFGTMSDCQEILTKTQKIVQTFQIMEFLMTEIHKGNCSYPWLKNLYIINRMASFYPLLISVQAHFPAILDKVCNYLELFAYRAYPLIDRRTDAGVATIYTLARDISFDKKITENKIYAQLKELINDYTGQEWAMERFKISLDDPMFYSSHPKDVRYLLIKYENYKQYEAAQTIGGHECRFINSISEITGYDGRNNKTLTAEHIIAQELATGAHNEQYIKAIVQGRGEANDCPTAWWSKEKRKYTKNLFAETFLHCLGNLVISQNGANSAKGCKPPKEKTWSSYLSQQEIKEQIGLNLKKRCNNHWRREYPFTVDEILVRKQKLIDFASTYWSETNVNNIDARLPLI</sequence>
<evidence type="ECO:0000259" key="1">
    <source>
        <dbReference type="Pfam" id="PF03235"/>
    </source>
</evidence>
<dbReference type="Pfam" id="PF03235">
    <property type="entry name" value="GmrSD_N"/>
    <property type="match status" value="1"/>
</dbReference>
<organism evidence="3">
    <name type="scientific">uncultured Alphaproteobacteria bacterium</name>
    <dbReference type="NCBI Taxonomy" id="91750"/>
    <lineage>
        <taxon>Bacteria</taxon>
        <taxon>Pseudomonadati</taxon>
        <taxon>Pseudomonadota</taxon>
        <taxon>Alphaproteobacteria</taxon>
        <taxon>environmental samples</taxon>
    </lineage>
</organism>
<dbReference type="Pfam" id="PF07510">
    <property type="entry name" value="GmrSD_C"/>
    <property type="match status" value="1"/>
</dbReference>
<dbReference type="InterPro" id="IPR004919">
    <property type="entry name" value="GmrSD_N"/>
</dbReference>
<accession>A0A6G8F247</accession>
<gene>
    <name evidence="3" type="ORF">PlAlph_1140</name>
</gene>
<protein>
    <recommendedName>
        <fullName evidence="4">DUF262 domain-containing protein</fullName>
    </recommendedName>
</protein>
<evidence type="ECO:0008006" key="4">
    <source>
        <dbReference type="Google" id="ProtNLM"/>
    </source>
</evidence>
<dbReference type="EMBL" id="MN990728">
    <property type="protein sequence ID" value="QIM10360.1"/>
    <property type="molecule type" value="Genomic_DNA"/>
</dbReference>
<dbReference type="AlphaFoldDB" id="A0A6G8F247"/>
<dbReference type="PANTHER" id="PTHR35149">
    <property type="entry name" value="SLL5132 PROTEIN"/>
    <property type="match status" value="1"/>
</dbReference>